<reference evidence="1 2" key="1">
    <citation type="submission" date="2024-05" db="EMBL/GenBank/DDBJ databases">
        <title>Genome sequencing and assembly of Indian major carp, Cirrhinus mrigala (Hamilton, 1822).</title>
        <authorList>
            <person name="Mohindra V."/>
            <person name="Chowdhury L.M."/>
            <person name="Lal K."/>
            <person name="Jena J.K."/>
        </authorList>
    </citation>
    <scope>NUCLEOTIDE SEQUENCE [LARGE SCALE GENOMIC DNA]</scope>
    <source>
        <strain evidence="1">CM1030</strain>
        <tissue evidence="1">Blood</tissue>
    </source>
</reference>
<dbReference type="Proteomes" id="UP001529510">
    <property type="component" value="Unassembled WGS sequence"/>
</dbReference>
<protein>
    <submittedName>
        <fullName evidence="1">Uncharacterized protein</fullName>
    </submittedName>
</protein>
<name>A0ABD0RAL1_CIRMR</name>
<sequence length="55" mass="5812">LHPLSLRLRRGPPDLRLRLGRQSLRALPWPSGSSVSDLRLSVSASGSSASCSASV</sequence>
<accession>A0ABD0RAL1</accession>
<feature type="non-terminal residue" evidence="1">
    <location>
        <position position="1"/>
    </location>
</feature>
<feature type="non-terminal residue" evidence="1">
    <location>
        <position position="55"/>
    </location>
</feature>
<gene>
    <name evidence="1" type="ORF">M9458_008485</name>
</gene>
<proteinExistence type="predicted"/>
<organism evidence="1 2">
    <name type="scientific">Cirrhinus mrigala</name>
    <name type="common">Mrigala</name>
    <dbReference type="NCBI Taxonomy" id="683832"/>
    <lineage>
        <taxon>Eukaryota</taxon>
        <taxon>Metazoa</taxon>
        <taxon>Chordata</taxon>
        <taxon>Craniata</taxon>
        <taxon>Vertebrata</taxon>
        <taxon>Euteleostomi</taxon>
        <taxon>Actinopterygii</taxon>
        <taxon>Neopterygii</taxon>
        <taxon>Teleostei</taxon>
        <taxon>Ostariophysi</taxon>
        <taxon>Cypriniformes</taxon>
        <taxon>Cyprinidae</taxon>
        <taxon>Labeoninae</taxon>
        <taxon>Labeonini</taxon>
        <taxon>Cirrhinus</taxon>
    </lineage>
</organism>
<evidence type="ECO:0000313" key="1">
    <source>
        <dbReference type="EMBL" id="KAL0194913.1"/>
    </source>
</evidence>
<comment type="caution">
    <text evidence="1">The sequence shown here is derived from an EMBL/GenBank/DDBJ whole genome shotgun (WGS) entry which is preliminary data.</text>
</comment>
<keyword evidence="2" id="KW-1185">Reference proteome</keyword>
<dbReference type="AlphaFoldDB" id="A0ABD0RAL1"/>
<dbReference type="EMBL" id="JAMKFB020000004">
    <property type="protein sequence ID" value="KAL0194913.1"/>
    <property type="molecule type" value="Genomic_DNA"/>
</dbReference>
<evidence type="ECO:0000313" key="2">
    <source>
        <dbReference type="Proteomes" id="UP001529510"/>
    </source>
</evidence>